<keyword evidence="3" id="KW-1185">Reference proteome</keyword>
<proteinExistence type="predicted"/>
<reference evidence="2" key="2">
    <citation type="submission" date="2025-09" db="UniProtKB">
        <authorList>
            <consortium name="Ensembl"/>
        </authorList>
    </citation>
    <scope>IDENTIFICATION</scope>
</reference>
<dbReference type="AlphaFoldDB" id="A0A8C4WQW2"/>
<evidence type="ECO:0000313" key="3">
    <source>
        <dbReference type="Proteomes" id="UP000694390"/>
    </source>
</evidence>
<sequence length="93" mass="9459">MAAGARGARPGAAVTALLAAWLVLALGPAAASRPSQVGSPGEQRGRVQVLSAANWSLVLQGQWMVLPSPGQSVLYSPPPWNSLLPSPGTAHLL</sequence>
<reference evidence="2" key="1">
    <citation type="submission" date="2025-08" db="UniProtKB">
        <authorList>
            <consortium name="Ensembl"/>
        </authorList>
    </citation>
    <scope>IDENTIFICATION</scope>
</reference>
<name>A0A8C4WQW2_9SAUR</name>
<dbReference type="Ensembl" id="ENSGEVT00005019634.1">
    <property type="protein sequence ID" value="ENSGEVP00005018688.1"/>
    <property type="gene ID" value="ENSGEVG00005013255.1"/>
</dbReference>
<evidence type="ECO:0000256" key="1">
    <source>
        <dbReference type="SAM" id="SignalP"/>
    </source>
</evidence>
<evidence type="ECO:0000313" key="2">
    <source>
        <dbReference type="Ensembl" id="ENSGEVP00005018688.1"/>
    </source>
</evidence>
<feature type="chain" id="PRO_5034361811" evidence="1">
    <location>
        <begin position="32"/>
        <end position="93"/>
    </location>
</feature>
<protein>
    <submittedName>
        <fullName evidence="2">Uncharacterized protein</fullName>
    </submittedName>
</protein>
<feature type="signal peptide" evidence="1">
    <location>
        <begin position="1"/>
        <end position="31"/>
    </location>
</feature>
<organism evidence="2 3">
    <name type="scientific">Gopherus evgoodei</name>
    <name type="common">Goodes thornscrub tortoise</name>
    <dbReference type="NCBI Taxonomy" id="1825980"/>
    <lineage>
        <taxon>Eukaryota</taxon>
        <taxon>Metazoa</taxon>
        <taxon>Chordata</taxon>
        <taxon>Craniata</taxon>
        <taxon>Vertebrata</taxon>
        <taxon>Euteleostomi</taxon>
        <taxon>Archelosauria</taxon>
        <taxon>Testudinata</taxon>
        <taxon>Testudines</taxon>
        <taxon>Cryptodira</taxon>
        <taxon>Durocryptodira</taxon>
        <taxon>Testudinoidea</taxon>
        <taxon>Testudinidae</taxon>
        <taxon>Gopherus</taxon>
    </lineage>
</organism>
<dbReference type="Proteomes" id="UP000694390">
    <property type="component" value="Unassembled WGS sequence"/>
</dbReference>
<accession>A0A8C4WQW2</accession>
<keyword evidence="1" id="KW-0732">Signal</keyword>